<feature type="region of interest" description="Disordered" evidence="6">
    <location>
        <begin position="393"/>
        <end position="412"/>
    </location>
</feature>
<gene>
    <name evidence="8" type="ORF">F1559_001550</name>
</gene>
<dbReference type="PANTHER" id="PTHR42909">
    <property type="entry name" value="ZGC:136858"/>
    <property type="match status" value="1"/>
</dbReference>
<sequence>MRTNWCGWPLCLSEALTALVDGRRRCWRAPVVALESTLITHGLPYPENLELIDQVQAIIRRGGAYPAVMVIINGVVWVDPSATTLKRVAVEGARTFLKCNRRDLSVAVAGSWNASLTVSAVMEIAHGLGIRVFVTGGIGGVHRDFARSHDVSTDLTALARIPVCVVCAGIKSVLDIGATLERLETESVPVVVVGSEEFPAFWCRRSGYAAPVRLDTAEQVATVLRLHLHPLMTTTHERKGNPSGASERMPGGMLVAVPIPAADECPDVEIAVQRALSEAAQESIRGKALTPYLLERVATFTQGASLRANMALLRHNASFGTELASALYRIEKGMPLGTALLLPPNTVASMHRFESEQKHSVESFTKLSFADNFPKQRTALDITTTSAWVRWHTRPAPRRQQRKQSRNTTKRIEIERNEWMTCRGLGSR</sequence>
<evidence type="ECO:0000256" key="1">
    <source>
        <dbReference type="ARBA" id="ARBA00022723"/>
    </source>
</evidence>
<evidence type="ECO:0000256" key="3">
    <source>
        <dbReference type="ARBA" id="ARBA00023211"/>
    </source>
</evidence>
<dbReference type="AlphaFoldDB" id="A0A7J7IEE1"/>
<dbReference type="GO" id="GO:0046872">
    <property type="term" value="F:metal ion binding"/>
    <property type="evidence" value="ECO:0007669"/>
    <property type="project" value="UniProtKB-KW"/>
</dbReference>
<feature type="signal peptide" evidence="7">
    <location>
        <begin position="1"/>
        <end position="22"/>
    </location>
</feature>
<dbReference type="GO" id="GO:0004730">
    <property type="term" value="F:pseudouridylate synthase activity"/>
    <property type="evidence" value="ECO:0007669"/>
    <property type="project" value="InterPro"/>
</dbReference>
<dbReference type="GO" id="GO:0016798">
    <property type="term" value="F:hydrolase activity, acting on glycosyl bonds"/>
    <property type="evidence" value="ECO:0007669"/>
    <property type="project" value="UniProtKB-KW"/>
</dbReference>
<name>A0A7J7IEE1_9RHOD</name>
<evidence type="ECO:0000256" key="7">
    <source>
        <dbReference type="SAM" id="SignalP"/>
    </source>
</evidence>
<dbReference type="GO" id="GO:0005737">
    <property type="term" value="C:cytoplasm"/>
    <property type="evidence" value="ECO:0007669"/>
    <property type="project" value="TreeGrafter"/>
</dbReference>
<dbReference type="Gene3D" id="3.40.1790.10">
    <property type="entry name" value="Indigoidine synthase domain"/>
    <property type="match status" value="1"/>
</dbReference>
<feature type="chain" id="PRO_5029883165" description="Pseudouridine-5'-phosphate glycosidase" evidence="7">
    <location>
        <begin position="23"/>
        <end position="428"/>
    </location>
</feature>
<evidence type="ECO:0000256" key="2">
    <source>
        <dbReference type="ARBA" id="ARBA00022801"/>
    </source>
</evidence>
<evidence type="ECO:0000256" key="5">
    <source>
        <dbReference type="ARBA" id="ARBA00023295"/>
    </source>
</evidence>
<proteinExistence type="inferred from homology"/>
<keyword evidence="3" id="KW-0464">Manganese</keyword>
<evidence type="ECO:0000313" key="9">
    <source>
        <dbReference type="Proteomes" id="UP000530660"/>
    </source>
</evidence>
<keyword evidence="4" id="KW-0456">Lyase</keyword>
<dbReference type="EMBL" id="VWRR01000014">
    <property type="protein sequence ID" value="KAF6001466.1"/>
    <property type="molecule type" value="Genomic_DNA"/>
</dbReference>
<comment type="caution">
    <text evidence="8">The sequence shown here is derived from an EMBL/GenBank/DDBJ whole genome shotgun (WGS) entry which is preliminary data.</text>
</comment>
<keyword evidence="9" id="KW-1185">Reference proteome</keyword>
<dbReference type="InterPro" id="IPR007342">
    <property type="entry name" value="PsuG"/>
</dbReference>
<dbReference type="Proteomes" id="UP000530660">
    <property type="component" value="Unassembled WGS sequence"/>
</dbReference>
<protein>
    <recommendedName>
        <fullName evidence="10">Pseudouridine-5'-phosphate glycosidase</fullName>
    </recommendedName>
</protein>
<dbReference type="HAMAP" id="MF_01876">
    <property type="entry name" value="PsiMP_glycosidase"/>
    <property type="match status" value="1"/>
</dbReference>
<evidence type="ECO:0000256" key="6">
    <source>
        <dbReference type="SAM" id="MobiDB-lite"/>
    </source>
</evidence>
<organism evidence="8 9">
    <name type="scientific">Cyanidiococcus yangmingshanensis</name>
    <dbReference type="NCBI Taxonomy" id="2690220"/>
    <lineage>
        <taxon>Eukaryota</taxon>
        <taxon>Rhodophyta</taxon>
        <taxon>Bangiophyceae</taxon>
        <taxon>Cyanidiales</taxon>
        <taxon>Cyanidiaceae</taxon>
        <taxon>Cyanidiococcus</taxon>
    </lineage>
</organism>
<dbReference type="SUPFAM" id="SSF110581">
    <property type="entry name" value="Indigoidine synthase A-like"/>
    <property type="match status" value="1"/>
</dbReference>
<feature type="compositionally biased region" description="Basic residues" evidence="6">
    <location>
        <begin position="393"/>
        <end position="409"/>
    </location>
</feature>
<dbReference type="OrthoDB" id="198885at2759"/>
<dbReference type="Pfam" id="PF04227">
    <property type="entry name" value="Indigoidine_A"/>
    <property type="match status" value="1"/>
</dbReference>
<accession>A0A7J7IEE1</accession>
<reference evidence="8 9" key="1">
    <citation type="journal article" date="2020" name="J. Phycol.">
        <title>Comparative genome analysis reveals Cyanidiococcus gen. nov., a new extremophilic red algal genus sister to Cyanidioschyzon (Cyanidioschyzonaceae, Rhodophyta).</title>
        <authorList>
            <person name="Liu S.-L."/>
            <person name="Chiang Y.-R."/>
            <person name="Yoon H.S."/>
            <person name="Fu H.-Y."/>
        </authorList>
    </citation>
    <scope>NUCLEOTIDE SEQUENCE [LARGE SCALE GENOMIC DNA]</scope>
    <source>
        <strain evidence="8 9">THAL066</strain>
    </source>
</reference>
<keyword evidence="1" id="KW-0479">Metal-binding</keyword>
<dbReference type="PANTHER" id="PTHR42909:SF1">
    <property type="entry name" value="CARBOHYDRATE KINASE PFKB DOMAIN-CONTAINING PROTEIN"/>
    <property type="match status" value="1"/>
</dbReference>
<keyword evidence="5" id="KW-0326">Glycosidase</keyword>
<evidence type="ECO:0008006" key="10">
    <source>
        <dbReference type="Google" id="ProtNLM"/>
    </source>
</evidence>
<keyword evidence="2" id="KW-0378">Hydrolase</keyword>
<evidence type="ECO:0000256" key="4">
    <source>
        <dbReference type="ARBA" id="ARBA00023239"/>
    </source>
</evidence>
<dbReference type="InterPro" id="IPR022830">
    <property type="entry name" value="Indigdn_synthA-like"/>
</dbReference>
<keyword evidence="7" id="KW-0732">Signal</keyword>
<evidence type="ECO:0000313" key="8">
    <source>
        <dbReference type="EMBL" id="KAF6001466.1"/>
    </source>
</evidence>